<dbReference type="HAMAP" id="MF_00928">
    <property type="entry name" value="Man_Glc_phosphorylase"/>
    <property type="match status" value="1"/>
</dbReference>
<dbReference type="PANTHER" id="PTHR34106">
    <property type="entry name" value="GLYCOSIDASE"/>
    <property type="match status" value="1"/>
</dbReference>
<accession>A0A1J5SN56</accession>
<feature type="region of interest" description="Disordered" evidence="3">
    <location>
        <begin position="1"/>
        <end position="25"/>
    </location>
</feature>
<dbReference type="PIRSF" id="PIRSF016202">
    <property type="entry name" value="PH1107"/>
    <property type="match status" value="1"/>
</dbReference>
<dbReference type="PANTHER" id="PTHR34106:SF1">
    <property type="entry name" value="1,4-BETA-MANNOSYL-N-ACETYLGLUCOSAMINE PHOSPHORYLASE"/>
    <property type="match status" value="1"/>
</dbReference>
<comment type="caution">
    <text evidence="4">The sequence shown here is derived from an EMBL/GenBank/DDBJ whole genome shotgun (WGS) entry which is preliminary data.</text>
</comment>
<dbReference type="Gene3D" id="2.115.10.20">
    <property type="entry name" value="Glycosyl hydrolase domain, family 43"/>
    <property type="match status" value="1"/>
</dbReference>
<dbReference type="Pfam" id="PF04041">
    <property type="entry name" value="Glyco_hydro_130"/>
    <property type="match status" value="1"/>
</dbReference>
<dbReference type="EC" id="2.4.1.281" evidence="4"/>
<reference evidence="4" key="1">
    <citation type="submission" date="2016-10" db="EMBL/GenBank/DDBJ databases">
        <title>Sequence of Gallionella enrichment culture.</title>
        <authorList>
            <person name="Poehlein A."/>
            <person name="Muehling M."/>
            <person name="Daniel R."/>
        </authorList>
    </citation>
    <scope>NUCLEOTIDE SEQUENCE</scope>
</reference>
<feature type="compositionally biased region" description="Low complexity" evidence="3">
    <location>
        <begin position="8"/>
        <end position="20"/>
    </location>
</feature>
<dbReference type="InterPro" id="IPR023296">
    <property type="entry name" value="Glyco_hydro_beta-prop_sf"/>
</dbReference>
<dbReference type="SUPFAM" id="SSF75005">
    <property type="entry name" value="Arabinanase/levansucrase/invertase"/>
    <property type="match status" value="1"/>
</dbReference>
<evidence type="ECO:0000313" key="4">
    <source>
        <dbReference type="EMBL" id="OIR09371.1"/>
    </source>
</evidence>
<keyword evidence="1 4" id="KW-0328">Glycosyltransferase</keyword>
<evidence type="ECO:0000256" key="1">
    <source>
        <dbReference type="ARBA" id="ARBA00022676"/>
    </source>
</evidence>
<dbReference type="GO" id="GO:0016757">
    <property type="term" value="F:glycosyltransferase activity"/>
    <property type="evidence" value="ECO:0007669"/>
    <property type="project" value="UniProtKB-KW"/>
</dbReference>
<name>A0A1J5SN56_9ZZZZ</name>
<proteinExistence type="inferred from homology"/>
<gene>
    <name evidence="4" type="ORF">GALL_86050</name>
</gene>
<dbReference type="InterPro" id="IPR028583">
    <property type="entry name" value="Man_Glc_phosphorylase"/>
</dbReference>
<dbReference type="InterPro" id="IPR007184">
    <property type="entry name" value="Mannoside_phosphorylase"/>
</dbReference>
<evidence type="ECO:0000256" key="3">
    <source>
        <dbReference type="SAM" id="MobiDB-lite"/>
    </source>
</evidence>
<organism evidence="4">
    <name type="scientific">mine drainage metagenome</name>
    <dbReference type="NCBI Taxonomy" id="410659"/>
    <lineage>
        <taxon>unclassified sequences</taxon>
        <taxon>metagenomes</taxon>
        <taxon>ecological metagenomes</taxon>
    </lineage>
</organism>
<sequence length="417" mass="47111">MKKKSAKKAAPARTSKAKASQNKGSLQFQARVKAVRKAHEAFLKRRNPVDAEWDNGVFDRFKYPAITYRHAPIEWRYDLNPKTNPFFMERLGINATLNPGAFYWKGKVHMVVRTEGYDRKSFFAIAESPNGVDNFRFWDEPCDIPELEPETNVYDMRVVFHEDGWIYGVFCAEAKDPKAPRGDLSSAVAQAGIVRTRDFRKWERLPNLRTPASQQRNVVLHPEFVDGQYAFYTRPMDGFIDVGSGGGIGWTLCKDITTGVTGPEKIIDERAYHTIKEVKNGQGPAPIKTPKGWLHLAHGVRGCAAGLRYVLYMFMTSLEDPSKVIARPGGHFLAPHGEERVGDVSNVAFSNGWVRLPDDTVLIYYGASDTRCYVARSSVERLVDWCLNTPEEAYTTRRSVDQRLALIRANRAFLGKA</sequence>
<protein>
    <submittedName>
        <fullName evidence="4">4-O-beta-D-mannosyl-D-glucose phosphorylase</fullName>
        <ecNumber evidence="4">2.4.1.281</ecNumber>
    </submittedName>
</protein>
<dbReference type="EMBL" id="MLJW01000027">
    <property type="protein sequence ID" value="OIR09371.1"/>
    <property type="molecule type" value="Genomic_DNA"/>
</dbReference>
<evidence type="ECO:0000256" key="2">
    <source>
        <dbReference type="ARBA" id="ARBA00022679"/>
    </source>
</evidence>
<keyword evidence="2 4" id="KW-0808">Transferase</keyword>
<dbReference type="AlphaFoldDB" id="A0A1J5SN56"/>